<dbReference type="RefSeq" id="XP_051248472.1">
    <property type="nucleotide sequence ID" value="XM_051392512.1"/>
</dbReference>
<evidence type="ECO:0000256" key="2">
    <source>
        <dbReference type="ARBA" id="ARBA00004496"/>
    </source>
</evidence>
<feature type="compositionally biased region" description="Low complexity" evidence="9">
    <location>
        <begin position="1446"/>
        <end position="1460"/>
    </location>
</feature>
<feature type="compositionally biased region" description="Polar residues" evidence="9">
    <location>
        <begin position="148"/>
        <end position="163"/>
    </location>
</feature>
<dbReference type="PANTHER" id="PTHR15352">
    <property type="entry name" value="LYMPHOID-RESTRICTED MEMBRANE PROTEIN, JAW1"/>
    <property type="match status" value="1"/>
</dbReference>
<feature type="compositionally biased region" description="Polar residues" evidence="9">
    <location>
        <begin position="976"/>
        <end position="986"/>
    </location>
</feature>
<evidence type="ECO:0000256" key="6">
    <source>
        <dbReference type="ARBA" id="ARBA00023054"/>
    </source>
</evidence>
<feature type="region of interest" description="Disordered" evidence="9">
    <location>
        <begin position="1446"/>
        <end position="1470"/>
    </location>
</feature>
<keyword evidence="5 10" id="KW-1133">Transmembrane helix</keyword>
<dbReference type="GeneTree" id="ENSGT00530000063722"/>
<dbReference type="Pfam" id="PF14658">
    <property type="entry name" value="EF-hand_9"/>
    <property type="match status" value="1"/>
</dbReference>
<reference evidence="13" key="1">
    <citation type="submission" date="2025-08" db="UniProtKB">
        <authorList>
            <consortium name="Ensembl"/>
        </authorList>
    </citation>
    <scope>IDENTIFICATION</scope>
</reference>
<feature type="compositionally biased region" description="Low complexity" evidence="9">
    <location>
        <begin position="1062"/>
        <end position="1074"/>
    </location>
</feature>
<feature type="compositionally biased region" description="Basic and acidic residues" evidence="9">
    <location>
        <begin position="810"/>
        <end position="821"/>
    </location>
</feature>
<evidence type="ECO:0000256" key="9">
    <source>
        <dbReference type="SAM" id="MobiDB-lite"/>
    </source>
</evidence>
<dbReference type="Ensembl" id="ENSDLAT00005073465.1">
    <property type="protein sequence ID" value="ENSDLAP00005066045.1"/>
    <property type="gene ID" value="ENSDLAG00005022917.2"/>
</dbReference>
<feature type="compositionally biased region" description="Basic and acidic residues" evidence="9">
    <location>
        <begin position="1099"/>
        <end position="1110"/>
    </location>
</feature>
<keyword evidence="7 10" id="KW-0472">Membrane</keyword>
<dbReference type="Pfam" id="PF05781">
    <property type="entry name" value="MRVI1"/>
    <property type="match status" value="1"/>
</dbReference>
<evidence type="ECO:0008006" key="15">
    <source>
        <dbReference type="Google" id="ProtNLM"/>
    </source>
</evidence>
<proteinExistence type="predicted"/>
<name>A0A8P4JXS5_DICLA</name>
<dbReference type="GO" id="GO:0005789">
    <property type="term" value="C:endoplasmic reticulum membrane"/>
    <property type="evidence" value="ECO:0007669"/>
    <property type="project" value="TreeGrafter"/>
</dbReference>
<keyword evidence="6 8" id="KW-0175">Coiled coil</keyword>
<evidence type="ECO:0000256" key="10">
    <source>
        <dbReference type="SAM" id="Phobius"/>
    </source>
</evidence>
<organism evidence="13 14">
    <name type="scientific">Dicentrarchus labrax</name>
    <name type="common">European seabass</name>
    <name type="synonym">Morone labrax</name>
    <dbReference type="NCBI Taxonomy" id="13489"/>
    <lineage>
        <taxon>Eukaryota</taxon>
        <taxon>Metazoa</taxon>
        <taxon>Chordata</taxon>
        <taxon>Craniata</taxon>
        <taxon>Vertebrata</taxon>
        <taxon>Euteleostomi</taxon>
        <taxon>Actinopterygii</taxon>
        <taxon>Neopterygii</taxon>
        <taxon>Teleostei</taxon>
        <taxon>Neoteleostei</taxon>
        <taxon>Acanthomorphata</taxon>
        <taxon>Eupercaria</taxon>
        <taxon>Moronidae</taxon>
        <taxon>Dicentrarchus</taxon>
    </lineage>
</organism>
<feature type="region of interest" description="Disordered" evidence="9">
    <location>
        <begin position="134"/>
        <end position="194"/>
    </location>
</feature>
<dbReference type="PANTHER" id="PTHR15352:SF3">
    <property type="entry name" value="INOSITOL 1,4,5-TRIPHOSPHATE RECEPTOR ASSOCIATED 2"/>
    <property type="match status" value="1"/>
</dbReference>
<feature type="region of interest" description="Disordered" evidence="9">
    <location>
        <begin position="29"/>
        <end position="50"/>
    </location>
</feature>
<evidence type="ECO:0000259" key="11">
    <source>
        <dbReference type="Pfam" id="PF14658"/>
    </source>
</evidence>
<evidence type="ECO:0000256" key="7">
    <source>
        <dbReference type="ARBA" id="ARBA00023136"/>
    </source>
</evidence>
<protein>
    <recommendedName>
        <fullName evidence="15">Lymphoid-restricted membrane protein</fullName>
    </recommendedName>
</protein>
<evidence type="ECO:0000256" key="4">
    <source>
        <dbReference type="ARBA" id="ARBA00022692"/>
    </source>
</evidence>
<feature type="compositionally biased region" description="Basic and acidic residues" evidence="9">
    <location>
        <begin position="1117"/>
        <end position="1137"/>
    </location>
</feature>
<feature type="compositionally biased region" description="Polar residues" evidence="9">
    <location>
        <begin position="1075"/>
        <end position="1098"/>
    </location>
</feature>
<feature type="region of interest" description="Disordered" evidence="9">
    <location>
        <begin position="755"/>
        <end position="779"/>
    </location>
</feature>
<dbReference type="GeneID" id="127358935"/>
<feature type="domain" description="Protein KASH5 EF-hand-like" evidence="11">
    <location>
        <begin position="260"/>
        <end position="324"/>
    </location>
</feature>
<feature type="region of interest" description="Disordered" evidence="9">
    <location>
        <begin position="1309"/>
        <end position="1369"/>
    </location>
</feature>
<dbReference type="RefSeq" id="XP_051248471.1">
    <property type="nucleotide sequence ID" value="XM_051392511.1"/>
</dbReference>
<evidence type="ECO:0000256" key="3">
    <source>
        <dbReference type="ARBA" id="ARBA00022490"/>
    </source>
</evidence>
<feature type="coiled-coil region" evidence="8">
    <location>
        <begin position="385"/>
        <end position="499"/>
    </location>
</feature>
<sequence length="1547" mass="170993">MEYYTPQPNRRHNPVDSICRKLQTIQWRGDREPNSPFQIPKLSSSSYDSPQCGLRHNLEAILKKGAIHRDEGERGKERAKEKGKGKGKGMGMPSSAASQRISLGPSVPLSTPSTPACNPSMPANVTYTITSTLGERRGADGSDLRQVKTWQRSCSTPTGQSKDSPYFTFTRGPQSAQPESERPSRSPPLSRTFTPNHSTLSYNLNFCSADTGNLDCELPYPALVVKRLSMGDGGSSLASENRKENMAEISLICEENLLDTIFHACDTQRRGKVYVSHIVDYLRHTTSRSSEDSGLEELCNMLDPEHKDVSIDLDTYHAVMREWIDDCRNNGEEPTEDIIQDSVKLRESLCAKRSMLLNMTSGSLEAFGGEASRAEFETSELVYCVADLQMSNQKLQEEVKKLKQVVEGMEDSNQKLAEENEDLRNQTRVNQQLAQKEKMLKDEVEEMKATLSCTEEGRARASAHSKYVERENQSLIAKIASLQEENFKVTMETDELQRRIAELCDINADLQVQIHSFDAVVNEKEAVILEKSRLINELKSAVEEYSSITELLRADKSKLETQMQMMHPDLAGAGLSLSVAYRLNQSSSGSLQTELALAQSPLEAPNAVDHLSTTMSFASSLDETLDREVLLMLQGPNPEHMAQEFKSLLNKLKRDFTEETDSVLSAVRGLLDNHAQSGCNKDTSLQAVQAELDTRRADWAISLDQLAQYTDSLEKELIKMASNMRRSRTEILHLSVRVQEQENQKRQLCEELEQLKTPQDSREASCQTPAPEEEPGDDLDWDEEFALQDFLKNELAERNCREQGGQTDSRPVETVDKLTDRGEEEDGEEKWTVVDTAGEGEVRDTSTPLSALSGEAQPGHGAAGEGRDSGACTESEPEVNCQSLQEEAAVPLSAHSQAVSIRHPEADALPDLSHSENITDAEAPETAETHSCGPAQNLNNSPERDHTVTLNDTTPTAAEMVPPEHIPGTSPGPDETVTQSKSTQLTSEDHRGGEETKGDADSSTEAMSRTKSPSQDKSADRSTAEDSTCLLPVLVEEEESVQDSTTEIPTVAASMEGTDQLDSSGVTTFSDSSSPQTRSSVTHASQSGNGMGSVTSDPSHSEDSAAKKDSLPLCGKNKRELELTRNMEAIKEHKVQEDQSETSMATEKESETSMISDTSDTLKDRNSLSPSDKEIETEFQRLALGFKCDMFTLEKRLRLEERSRDLAEENVRREVSSCQGLLQALTPLCEDDNQSMEIIQRLQKNLDILIQSMTRVSSRSEMLGAIHQESRIGKAVEVMIQHVENLRRMYTKEHAELLELRETLMQNERSFGSQTERDDFRGKKQPPQYYKSSARRVSIAAIPRTGGGNMHFDMSKTQDGSEAETERLTRRSPWNVAGKSMARPPLKRFVSSAAWVDTEEPSLMMKGTACDNTDYQSEDEQKEEPVAERRRSSLSELGNKLTSLILPLKTPSPSSSPTSTDPGMAQSLSHGLTSSRTAAAAVARGGRGLWLWLAMVVVLAGLLALLASLVMQPVVDAAPVGTGDSWMTIQQLLWPYAGLRHNGQPPV</sequence>
<feature type="compositionally biased region" description="Basic and acidic residues" evidence="9">
    <location>
        <begin position="134"/>
        <end position="146"/>
    </location>
</feature>
<feature type="domain" description="KASH5-like coiled-coil" evidence="12">
    <location>
        <begin position="377"/>
        <end position="566"/>
    </location>
</feature>
<feature type="compositionally biased region" description="Polar residues" evidence="9">
    <location>
        <begin position="108"/>
        <end position="122"/>
    </location>
</feature>
<dbReference type="InterPro" id="IPR028168">
    <property type="entry name" value="KASH5_CC"/>
</dbReference>
<evidence type="ECO:0000313" key="14">
    <source>
        <dbReference type="Proteomes" id="UP000694389"/>
    </source>
</evidence>
<evidence type="ECO:0000256" key="5">
    <source>
        <dbReference type="ARBA" id="ARBA00022989"/>
    </source>
</evidence>
<evidence type="ECO:0000313" key="13">
    <source>
        <dbReference type="Ensembl" id="ENSDLAP00005066045.1"/>
    </source>
</evidence>
<feature type="compositionally biased region" description="Polar residues" evidence="9">
    <location>
        <begin position="35"/>
        <end position="49"/>
    </location>
</feature>
<keyword evidence="3" id="KW-0963">Cytoplasm</keyword>
<feature type="compositionally biased region" description="Basic and acidic residues" evidence="9">
    <location>
        <begin position="67"/>
        <end position="84"/>
    </location>
</feature>
<feature type="region of interest" description="Disordered" evidence="9">
    <location>
        <begin position="797"/>
        <end position="1171"/>
    </location>
</feature>
<dbReference type="Proteomes" id="UP000694389">
    <property type="component" value="Unassembled WGS sequence"/>
</dbReference>
<feature type="compositionally biased region" description="Basic and acidic residues" evidence="9">
    <location>
        <begin position="1423"/>
        <end position="1433"/>
    </location>
</feature>
<dbReference type="OMA" id="EWMAYCG"/>
<keyword evidence="4 10" id="KW-0812">Transmembrane</keyword>
<feature type="transmembrane region" description="Helical" evidence="10">
    <location>
        <begin position="1489"/>
        <end position="1510"/>
    </location>
</feature>
<evidence type="ECO:0000256" key="1">
    <source>
        <dbReference type="ARBA" id="ARBA00004167"/>
    </source>
</evidence>
<feature type="compositionally biased region" description="Basic and acidic residues" evidence="9">
    <location>
        <begin position="1160"/>
        <end position="1171"/>
    </location>
</feature>
<dbReference type="OrthoDB" id="10062605at2759"/>
<dbReference type="Pfam" id="PF14662">
    <property type="entry name" value="KASH_CCD"/>
    <property type="match status" value="1"/>
</dbReference>
<feature type="compositionally biased region" description="Basic and acidic residues" evidence="9">
    <location>
        <begin position="987"/>
        <end position="1000"/>
    </location>
</feature>
<reference evidence="13" key="2">
    <citation type="submission" date="2025-09" db="UniProtKB">
        <authorList>
            <consortium name="Ensembl"/>
        </authorList>
    </citation>
    <scope>IDENTIFICATION</scope>
</reference>
<feature type="region of interest" description="Disordered" evidence="9">
    <location>
        <begin position="1406"/>
        <end position="1433"/>
    </location>
</feature>
<comment type="subcellular location">
    <subcellularLocation>
        <location evidence="2">Cytoplasm</location>
    </subcellularLocation>
    <subcellularLocation>
        <location evidence="1">Membrane</location>
        <topology evidence="1">Single-pass membrane protein</topology>
    </subcellularLocation>
</comment>
<gene>
    <name evidence="13" type="primary">lrmp</name>
</gene>
<evidence type="ECO:0000259" key="12">
    <source>
        <dbReference type="Pfam" id="PF14662"/>
    </source>
</evidence>
<feature type="compositionally biased region" description="Polar residues" evidence="9">
    <location>
        <begin position="1001"/>
        <end position="1016"/>
    </location>
</feature>
<accession>A0A8P4JXS5</accession>
<keyword evidence="14" id="KW-1185">Reference proteome</keyword>
<evidence type="ECO:0000256" key="8">
    <source>
        <dbReference type="SAM" id="Coils"/>
    </source>
</evidence>
<dbReference type="CTD" id="567234"/>
<feature type="region of interest" description="Disordered" evidence="9">
    <location>
        <begin position="67"/>
        <end position="122"/>
    </location>
</feature>
<dbReference type="InterPro" id="IPR039508">
    <property type="entry name" value="KASH5_EF-hand-like_dom"/>
</dbReference>
<dbReference type="InterPro" id="IPR008677">
    <property type="entry name" value="MRVI1"/>
</dbReference>